<reference evidence="1 2" key="2">
    <citation type="submission" date="2018-11" db="EMBL/GenBank/DDBJ databases">
        <authorList>
            <consortium name="Pathogen Informatics"/>
        </authorList>
    </citation>
    <scope>NUCLEOTIDE SEQUENCE [LARGE SCALE GENOMIC DNA]</scope>
</reference>
<sequence>MVLNANGFDDFPVRVSSLFKHLHRRRTKRETLQHPERHVWTPDLVAFVCDELTDPCTRAAFLRRHAYHEICSNLPPLYLLPHVDDMIEGSNQSSAQLCNPEDKGVRSTDGLYRRYLETPSMCRRSLEALDTKIRSSLTTDLDMFVDILERSFCLLANSTNNTMLDECIHCQVRYLIERIP</sequence>
<accession>A0A0R3W5U9</accession>
<proteinExistence type="predicted"/>
<evidence type="ECO:0000313" key="2">
    <source>
        <dbReference type="Proteomes" id="UP000282613"/>
    </source>
</evidence>
<name>A0A0R3W5U9_TAEAS</name>
<organism evidence="3">
    <name type="scientific">Taenia asiatica</name>
    <name type="common">Asian tapeworm</name>
    <dbReference type="NCBI Taxonomy" id="60517"/>
    <lineage>
        <taxon>Eukaryota</taxon>
        <taxon>Metazoa</taxon>
        <taxon>Spiralia</taxon>
        <taxon>Lophotrochozoa</taxon>
        <taxon>Platyhelminthes</taxon>
        <taxon>Cestoda</taxon>
        <taxon>Eucestoda</taxon>
        <taxon>Cyclophyllidea</taxon>
        <taxon>Taeniidae</taxon>
        <taxon>Taenia</taxon>
    </lineage>
</organism>
<evidence type="ECO:0000313" key="3">
    <source>
        <dbReference type="WBParaSite" id="TASK_0000552201-mRNA-1"/>
    </source>
</evidence>
<dbReference type="Proteomes" id="UP000282613">
    <property type="component" value="Unassembled WGS sequence"/>
</dbReference>
<dbReference type="OrthoDB" id="10047996at2759"/>
<dbReference type="AlphaFoldDB" id="A0A0R3W5U9"/>
<protein>
    <submittedName>
        <fullName evidence="1 3">Uncharacterized protein</fullName>
    </submittedName>
</protein>
<reference evidence="3" key="1">
    <citation type="submission" date="2017-02" db="UniProtKB">
        <authorList>
            <consortium name="WormBaseParasite"/>
        </authorList>
    </citation>
    <scope>IDENTIFICATION</scope>
</reference>
<dbReference type="EMBL" id="UYRS01018421">
    <property type="protein sequence ID" value="VDK35218.1"/>
    <property type="molecule type" value="Genomic_DNA"/>
</dbReference>
<evidence type="ECO:0000313" key="1">
    <source>
        <dbReference type="EMBL" id="VDK35218.1"/>
    </source>
</evidence>
<gene>
    <name evidence="1" type="ORF">TASK_LOCUS5523</name>
</gene>
<dbReference type="WBParaSite" id="TASK_0000552201-mRNA-1">
    <property type="protein sequence ID" value="TASK_0000552201-mRNA-1"/>
    <property type="gene ID" value="TASK_0000552201"/>
</dbReference>
<keyword evidence="2" id="KW-1185">Reference proteome</keyword>